<evidence type="ECO:0000256" key="1">
    <source>
        <dbReference type="SAM" id="SignalP"/>
    </source>
</evidence>
<gene>
    <name evidence="2" type="ORF">PCAR00345_LOCUS1772</name>
</gene>
<protein>
    <recommendedName>
        <fullName evidence="3">Nucleotide-diphospho-sugar transferase domain-containing protein</fullName>
    </recommendedName>
</protein>
<organism evidence="2">
    <name type="scientific">Chrysotila carterae</name>
    <name type="common">Marine alga</name>
    <name type="synonym">Syracosphaera carterae</name>
    <dbReference type="NCBI Taxonomy" id="13221"/>
    <lineage>
        <taxon>Eukaryota</taxon>
        <taxon>Haptista</taxon>
        <taxon>Haptophyta</taxon>
        <taxon>Prymnesiophyceae</taxon>
        <taxon>Isochrysidales</taxon>
        <taxon>Isochrysidaceae</taxon>
        <taxon>Chrysotila</taxon>
    </lineage>
</organism>
<feature type="chain" id="PRO_5030633747" description="Nucleotide-diphospho-sugar transferase domain-containing protein" evidence="1">
    <location>
        <begin position="28"/>
        <end position="335"/>
    </location>
</feature>
<sequence>MFAMPKKLPIRSRIQIVIALLVAPAAPYHDADSAQKNGFDLRTKQPIWPTFVFDQNLTASKRILTHLEEILAFAYVSVGNKSTTETFLLLSISTLRRAGGWRGDVFVITDRVECVPPSATPVVVPPAPASSKRRAEKNERKYGKQFKQRLLQILPLSHQRYVFYMDMDILIGSAVGPFLLKAVDDFEANKAAIALFREGTGINGQNDFEISSTEPKALYHGGVFLVSREATSSACLQHWSVWYTSSSGADQPQLTRSVNAGVCNVSFLHQESYAQPTNDTAGTYGTFNHFTRTGRMIGKHGMLNEHFTLAGEVLLGLDRELARCWWNVSSPLCES</sequence>
<accession>A0A7S4AZV3</accession>
<name>A0A7S4AZV3_CHRCT</name>
<reference evidence="2" key="1">
    <citation type="submission" date="2021-01" db="EMBL/GenBank/DDBJ databases">
        <authorList>
            <person name="Corre E."/>
            <person name="Pelletier E."/>
            <person name="Niang G."/>
            <person name="Scheremetjew M."/>
            <person name="Finn R."/>
            <person name="Kale V."/>
            <person name="Holt S."/>
            <person name="Cochrane G."/>
            <person name="Meng A."/>
            <person name="Brown T."/>
            <person name="Cohen L."/>
        </authorList>
    </citation>
    <scope>NUCLEOTIDE SEQUENCE</scope>
    <source>
        <strain evidence="2">CCMP645</strain>
    </source>
</reference>
<evidence type="ECO:0000313" key="2">
    <source>
        <dbReference type="EMBL" id="CAE0749190.1"/>
    </source>
</evidence>
<feature type="signal peptide" evidence="1">
    <location>
        <begin position="1"/>
        <end position="27"/>
    </location>
</feature>
<dbReference type="AlphaFoldDB" id="A0A7S4AZV3"/>
<dbReference type="EMBL" id="HBIZ01003275">
    <property type="protein sequence ID" value="CAE0749190.1"/>
    <property type="molecule type" value="Transcribed_RNA"/>
</dbReference>
<proteinExistence type="predicted"/>
<evidence type="ECO:0008006" key="3">
    <source>
        <dbReference type="Google" id="ProtNLM"/>
    </source>
</evidence>
<keyword evidence="1" id="KW-0732">Signal</keyword>